<evidence type="ECO:0000313" key="4">
    <source>
        <dbReference type="Proteomes" id="UP001227126"/>
    </source>
</evidence>
<dbReference type="Gene3D" id="3.10.129.10">
    <property type="entry name" value="Hotdog Thioesterase"/>
    <property type="match status" value="1"/>
</dbReference>
<evidence type="ECO:0000256" key="2">
    <source>
        <dbReference type="ARBA" id="ARBA00022801"/>
    </source>
</evidence>
<dbReference type="CDD" id="cd00586">
    <property type="entry name" value="4HBT"/>
    <property type="match status" value="1"/>
</dbReference>
<evidence type="ECO:0000313" key="3">
    <source>
        <dbReference type="EMBL" id="MDK3072719.1"/>
    </source>
</evidence>
<comment type="similarity">
    <text evidence="1">Belongs to the 4-hydroxybenzoyl-CoA thioesterase family.</text>
</comment>
<name>A0ABT7FD22_9RHOB</name>
<dbReference type="InterPro" id="IPR029069">
    <property type="entry name" value="HotDog_dom_sf"/>
</dbReference>
<protein>
    <submittedName>
        <fullName evidence="3">Thioesterase family protein</fullName>
        <ecNumber evidence="3">3.1.2.-</ecNumber>
    </submittedName>
</protein>
<comment type="caution">
    <text evidence="3">The sequence shown here is derived from an EMBL/GenBank/DDBJ whole genome shotgun (WGS) entry which is preliminary data.</text>
</comment>
<keyword evidence="2 3" id="KW-0378">Hydrolase</keyword>
<keyword evidence="4" id="KW-1185">Reference proteome</keyword>
<dbReference type="PANTHER" id="PTHR31793">
    <property type="entry name" value="4-HYDROXYBENZOYL-COA THIOESTERASE FAMILY MEMBER"/>
    <property type="match status" value="1"/>
</dbReference>
<dbReference type="SUPFAM" id="SSF54637">
    <property type="entry name" value="Thioesterase/thiol ester dehydrase-isomerase"/>
    <property type="match status" value="1"/>
</dbReference>
<dbReference type="Pfam" id="PF13279">
    <property type="entry name" value="4HBT_2"/>
    <property type="match status" value="1"/>
</dbReference>
<dbReference type="PANTHER" id="PTHR31793:SF27">
    <property type="entry name" value="NOVEL THIOESTERASE SUPERFAMILY DOMAIN AND SAPOSIN A-TYPE DOMAIN CONTAINING PROTEIN (0610012H03RIK)"/>
    <property type="match status" value="1"/>
</dbReference>
<dbReference type="EMBL" id="JASNJE010000005">
    <property type="protein sequence ID" value="MDK3072719.1"/>
    <property type="molecule type" value="Genomic_DNA"/>
</dbReference>
<organism evidence="3 4">
    <name type="scientific">Sedimentitalea xiamensis</name>
    <dbReference type="NCBI Taxonomy" id="3050037"/>
    <lineage>
        <taxon>Bacteria</taxon>
        <taxon>Pseudomonadati</taxon>
        <taxon>Pseudomonadota</taxon>
        <taxon>Alphaproteobacteria</taxon>
        <taxon>Rhodobacterales</taxon>
        <taxon>Paracoccaceae</taxon>
        <taxon>Sedimentitalea</taxon>
    </lineage>
</organism>
<gene>
    <name evidence="3" type="ORF">QO034_06325</name>
</gene>
<dbReference type="GO" id="GO:0016787">
    <property type="term" value="F:hydrolase activity"/>
    <property type="evidence" value="ECO:0007669"/>
    <property type="project" value="UniProtKB-KW"/>
</dbReference>
<proteinExistence type="inferred from homology"/>
<dbReference type="InterPro" id="IPR050563">
    <property type="entry name" value="4-hydroxybenzoyl-CoA_TE"/>
</dbReference>
<accession>A0ABT7FD22</accession>
<dbReference type="Proteomes" id="UP001227126">
    <property type="component" value="Unassembled WGS sequence"/>
</dbReference>
<evidence type="ECO:0000256" key="1">
    <source>
        <dbReference type="ARBA" id="ARBA00005953"/>
    </source>
</evidence>
<sequence length="140" mass="15455">MKMGQVQETRVVIGTADCDALGHMNVARYFALCNLNGFAMQTAMGWPPGATVDGRKLSFAVVHSESNFLSEVMEGETLLVRTDIAAIGTKSATFRNRILRQDGGRVFESHWKSVLMDLDARRSAPIPDVFRAALERYMSA</sequence>
<reference evidence="3 4" key="1">
    <citation type="submission" date="2023-05" db="EMBL/GenBank/DDBJ databases">
        <title>Sedimentitalea sp. nov. JM2-8.</title>
        <authorList>
            <person name="Huang J."/>
        </authorList>
    </citation>
    <scope>NUCLEOTIDE SEQUENCE [LARGE SCALE GENOMIC DNA]</scope>
    <source>
        <strain evidence="3 4">JM2-8</strain>
    </source>
</reference>
<dbReference type="EC" id="3.1.2.-" evidence="3"/>